<dbReference type="AlphaFoldDB" id="A0AA39QTI7"/>
<dbReference type="Pfam" id="PF06218">
    <property type="entry name" value="NPR2"/>
    <property type="match status" value="1"/>
</dbReference>
<dbReference type="GO" id="GO:0005774">
    <property type="term" value="C:vacuolar membrane"/>
    <property type="evidence" value="ECO:0007669"/>
    <property type="project" value="TreeGrafter"/>
</dbReference>
<gene>
    <name evidence="3" type="ORF">JMJ35_008323</name>
</gene>
<sequence length="447" mass="50049">MLKAIFLAIFDVDEGPKVLHQVPASSINTSPSPSTSSIPLLHFPPIANTLIPHPTLCNNGLLQLAISHHRILSYPQCIEHPAYPRNAYTFNFCLVLPADADFTSYIPVTRKLNTLFRTLEVHSHFLSSDPSPPNTGKVYALCETLLEDLNNYSEAMIPIDASNTLNIKLFPTYPPPPPLHPHHVPLATVNLPSLIDSNWDLTMLLILPHINGINSVKQIALLADADYKLVKKSLRHLLYYGCILLLDIFSFSAIYACTAEISHLIESPETQQECHRYVLLPPDSNSNSSNNNENTKPTHPPTPSPTDLPTLYLSLRQGLPVRAWLLELPHLATQLDLRRFFTFGVIKGFLYRVHKYAFATKKQQSRRMKWVREESDSGGGSGSGTSGGAKGKEDADKRRGMKEGDRELERFLDGTHCFDEICTELMISEKELGQRLKTRGDVQIICR</sequence>
<comment type="similarity">
    <text evidence="1">Belongs to the NPR2 family.</text>
</comment>
<feature type="compositionally biased region" description="Basic and acidic residues" evidence="2">
    <location>
        <begin position="390"/>
        <end position="405"/>
    </location>
</feature>
<dbReference type="GO" id="GO:0010508">
    <property type="term" value="P:positive regulation of autophagy"/>
    <property type="evidence" value="ECO:0007669"/>
    <property type="project" value="TreeGrafter"/>
</dbReference>
<evidence type="ECO:0000256" key="1">
    <source>
        <dbReference type="ARBA" id="ARBA00008433"/>
    </source>
</evidence>
<accession>A0AA39QTI7</accession>
<feature type="compositionally biased region" description="Gly residues" evidence="2">
    <location>
        <begin position="377"/>
        <end position="389"/>
    </location>
</feature>
<evidence type="ECO:0008006" key="5">
    <source>
        <dbReference type="Google" id="ProtNLM"/>
    </source>
</evidence>
<evidence type="ECO:0000313" key="4">
    <source>
        <dbReference type="Proteomes" id="UP001166286"/>
    </source>
</evidence>
<reference evidence="3" key="1">
    <citation type="submission" date="2023-03" db="EMBL/GenBank/DDBJ databases">
        <title>Complete genome of Cladonia borealis.</title>
        <authorList>
            <person name="Park H."/>
        </authorList>
    </citation>
    <scope>NUCLEOTIDE SEQUENCE</scope>
    <source>
        <strain evidence="3">ANT050790</strain>
    </source>
</reference>
<evidence type="ECO:0000256" key="2">
    <source>
        <dbReference type="SAM" id="MobiDB-lite"/>
    </source>
</evidence>
<dbReference type="PANTHER" id="PTHR12991">
    <property type="entry name" value="NITROGEN PERMEASE REGULATOR 2/TUMOR SUPPRESSOR CANDIDATE 4"/>
    <property type="match status" value="1"/>
</dbReference>
<dbReference type="Proteomes" id="UP001166286">
    <property type="component" value="Unassembled WGS sequence"/>
</dbReference>
<dbReference type="PANTHER" id="PTHR12991:SF10">
    <property type="entry name" value="GATOR COMPLEX PROTEIN NPRL2"/>
    <property type="match status" value="1"/>
</dbReference>
<feature type="compositionally biased region" description="Low complexity" evidence="2">
    <location>
        <begin position="284"/>
        <end position="294"/>
    </location>
</feature>
<comment type="caution">
    <text evidence="3">The sequence shown here is derived from an EMBL/GenBank/DDBJ whole genome shotgun (WGS) entry which is preliminary data.</text>
</comment>
<dbReference type="GO" id="GO:1904262">
    <property type="term" value="P:negative regulation of TORC1 signaling"/>
    <property type="evidence" value="ECO:0007669"/>
    <property type="project" value="TreeGrafter"/>
</dbReference>
<protein>
    <recommendedName>
        <fullName evidence="5">Nitrogen permease regulator 2</fullName>
    </recommendedName>
</protein>
<feature type="region of interest" description="Disordered" evidence="2">
    <location>
        <begin position="279"/>
        <end position="309"/>
    </location>
</feature>
<feature type="region of interest" description="Disordered" evidence="2">
    <location>
        <begin position="367"/>
        <end position="405"/>
    </location>
</feature>
<dbReference type="GO" id="GO:1990130">
    <property type="term" value="C:GATOR1 complex"/>
    <property type="evidence" value="ECO:0007669"/>
    <property type="project" value="TreeGrafter"/>
</dbReference>
<dbReference type="InterPro" id="IPR009348">
    <property type="entry name" value="NPR2-like"/>
</dbReference>
<keyword evidence="4" id="KW-1185">Reference proteome</keyword>
<proteinExistence type="inferred from homology"/>
<dbReference type="GO" id="GO:0005096">
    <property type="term" value="F:GTPase activator activity"/>
    <property type="evidence" value="ECO:0007669"/>
    <property type="project" value="TreeGrafter"/>
</dbReference>
<dbReference type="EMBL" id="JAFEKC020000019">
    <property type="protein sequence ID" value="KAK0508952.1"/>
    <property type="molecule type" value="Genomic_DNA"/>
</dbReference>
<evidence type="ECO:0000313" key="3">
    <source>
        <dbReference type="EMBL" id="KAK0508952.1"/>
    </source>
</evidence>
<name>A0AA39QTI7_9LECA</name>
<organism evidence="3 4">
    <name type="scientific">Cladonia borealis</name>
    <dbReference type="NCBI Taxonomy" id="184061"/>
    <lineage>
        <taxon>Eukaryota</taxon>
        <taxon>Fungi</taxon>
        <taxon>Dikarya</taxon>
        <taxon>Ascomycota</taxon>
        <taxon>Pezizomycotina</taxon>
        <taxon>Lecanoromycetes</taxon>
        <taxon>OSLEUM clade</taxon>
        <taxon>Lecanoromycetidae</taxon>
        <taxon>Lecanorales</taxon>
        <taxon>Lecanorineae</taxon>
        <taxon>Cladoniaceae</taxon>
        <taxon>Cladonia</taxon>
    </lineage>
</organism>